<evidence type="ECO:0000313" key="2">
    <source>
        <dbReference type="WBParaSite" id="PEQ_0000575301-mRNA-1"/>
    </source>
</evidence>
<name>A0A914RGX5_PAREQ</name>
<dbReference type="AlphaFoldDB" id="A0A914RGX5"/>
<proteinExistence type="predicted"/>
<dbReference type="WBParaSite" id="PEQ_0000575301-mRNA-1">
    <property type="protein sequence ID" value="PEQ_0000575301-mRNA-1"/>
    <property type="gene ID" value="PEQ_0000575301"/>
</dbReference>
<keyword evidence="1" id="KW-1185">Reference proteome</keyword>
<evidence type="ECO:0000313" key="1">
    <source>
        <dbReference type="Proteomes" id="UP000887564"/>
    </source>
</evidence>
<sequence>YSCRCQSKQLSYKEKSSIHFVGEDDPPFIKKLKLQVGYKAPATVEDKVSYLRFQVKEKVGCSIALNGQKSKKWLQYGLAFGRWPHFLHQEGFRNPNIT</sequence>
<protein>
    <submittedName>
        <fullName evidence="2">Uncharacterized protein</fullName>
    </submittedName>
</protein>
<reference evidence="2" key="1">
    <citation type="submission" date="2022-11" db="UniProtKB">
        <authorList>
            <consortium name="WormBaseParasite"/>
        </authorList>
    </citation>
    <scope>IDENTIFICATION</scope>
</reference>
<accession>A0A914RGX5</accession>
<dbReference type="Proteomes" id="UP000887564">
    <property type="component" value="Unplaced"/>
</dbReference>
<organism evidence="1 2">
    <name type="scientific">Parascaris equorum</name>
    <name type="common">Equine roundworm</name>
    <dbReference type="NCBI Taxonomy" id="6256"/>
    <lineage>
        <taxon>Eukaryota</taxon>
        <taxon>Metazoa</taxon>
        <taxon>Ecdysozoa</taxon>
        <taxon>Nematoda</taxon>
        <taxon>Chromadorea</taxon>
        <taxon>Rhabditida</taxon>
        <taxon>Spirurina</taxon>
        <taxon>Ascaridomorpha</taxon>
        <taxon>Ascaridoidea</taxon>
        <taxon>Ascarididae</taxon>
        <taxon>Parascaris</taxon>
    </lineage>
</organism>